<name>A0A6L2PE33_COPFO</name>
<dbReference type="AlphaFoldDB" id="A0A6L2PE33"/>
<accession>A0A6L2PE33</accession>
<dbReference type="Gene3D" id="3.40.50.720">
    <property type="entry name" value="NAD(P)-binding Rossmann-like Domain"/>
    <property type="match status" value="1"/>
</dbReference>
<keyword evidence="8" id="KW-1185">Reference proteome</keyword>
<dbReference type="InParanoid" id="A0A6L2PE33"/>
<dbReference type="PANTHER" id="PTHR12126">
    <property type="entry name" value="NADH-UBIQUINONE OXIDOREDUCTASE 39 KDA SUBUNIT-RELATED"/>
    <property type="match status" value="1"/>
</dbReference>
<dbReference type="EMBL" id="BLKM01000055">
    <property type="protein sequence ID" value="GFG28357.1"/>
    <property type="molecule type" value="Genomic_DNA"/>
</dbReference>
<dbReference type="PANTHER" id="PTHR12126:SF11">
    <property type="entry name" value="NADH DEHYDROGENASE [UBIQUINONE] 1 ALPHA SUBCOMPLEX SUBUNIT 9, MITOCHONDRIAL"/>
    <property type="match status" value="1"/>
</dbReference>
<dbReference type="InterPro" id="IPR001509">
    <property type="entry name" value="Epimerase_deHydtase"/>
</dbReference>
<dbReference type="FunCoup" id="A0A6L2PE33">
    <property type="interactions" value="1455"/>
</dbReference>
<organism evidence="7 8">
    <name type="scientific">Coptotermes formosanus</name>
    <name type="common">Formosan subterranean termite</name>
    <dbReference type="NCBI Taxonomy" id="36987"/>
    <lineage>
        <taxon>Eukaryota</taxon>
        <taxon>Metazoa</taxon>
        <taxon>Ecdysozoa</taxon>
        <taxon>Arthropoda</taxon>
        <taxon>Hexapoda</taxon>
        <taxon>Insecta</taxon>
        <taxon>Pterygota</taxon>
        <taxon>Neoptera</taxon>
        <taxon>Polyneoptera</taxon>
        <taxon>Dictyoptera</taxon>
        <taxon>Blattodea</taxon>
        <taxon>Blattoidea</taxon>
        <taxon>Termitoidae</taxon>
        <taxon>Rhinotermitidae</taxon>
        <taxon>Coptotermes</taxon>
    </lineage>
</organism>
<dbReference type="Proteomes" id="UP000502823">
    <property type="component" value="Unassembled WGS sequence"/>
</dbReference>
<dbReference type="FunFam" id="3.40.50.720:FF:000537">
    <property type="entry name" value="NADH-ubiquinone oxidoreductase 39 kDa subunit"/>
    <property type="match status" value="1"/>
</dbReference>
<evidence type="ECO:0000256" key="5">
    <source>
        <dbReference type="ARBA" id="ARBA00046455"/>
    </source>
</evidence>
<evidence type="ECO:0000256" key="1">
    <source>
        <dbReference type="ARBA" id="ARBA00038501"/>
    </source>
</evidence>
<evidence type="ECO:0000256" key="4">
    <source>
        <dbReference type="ARBA" id="ARBA00043145"/>
    </source>
</evidence>
<dbReference type="InterPro" id="IPR036291">
    <property type="entry name" value="NAD(P)-bd_dom_sf"/>
</dbReference>
<evidence type="ECO:0000313" key="7">
    <source>
        <dbReference type="EMBL" id="GFG28357.1"/>
    </source>
</evidence>
<gene>
    <name evidence="7" type="ORF">Cfor_07768</name>
</gene>
<dbReference type="CDD" id="cd05271">
    <property type="entry name" value="NDUFA9_like_SDR_a"/>
    <property type="match status" value="1"/>
</dbReference>
<protein>
    <recommendedName>
        <fullName evidence="2">NADH dehydrogenase [ubiquinone] 1 alpha subcomplex subunit 9, mitochondrial</fullName>
    </recommendedName>
    <alternativeName>
        <fullName evidence="4">Complex I-39kD</fullName>
    </alternativeName>
    <alternativeName>
        <fullName evidence="3">NADH-ubiquinone oxidoreductase 39 kDa subunit</fullName>
    </alternativeName>
</protein>
<comment type="similarity">
    <text evidence="1">Belongs to the complex I NDUFA9 subunit family.</text>
</comment>
<dbReference type="GO" id="GO:0005739">
    <property type="term" value="C:mitochondrion"/>
    <property type="evidence" value="ECO:0007669"/>
    <property type="project" value="TreeGrafter"/>
</dbReference>
<proteinExistence type="inferred from homology"/>
<evidence type="ECO:0000313" key="8">
    <source>
        <dbReference type="Proteomes" id="UP000502823"/>
    </source>
</evidence>
<dbReference type="GO" id="GO:0044877">
    <property type="term" value="F:protein-containing complex binding"/>
    <property type="evidence" value="ECO:0007669"/>
    <property type="project" value="TreeGrafter"/>
</dbReference>
<evidence type="ECO:0000256" key="3">
    <source>
        <dbReference type="ARBA" id="ARBA00042000"/>
    </source>
</evidence>
<dbReference type="OrthoDB" id="275457at2759"/>
<dbReference type="SUPFAM" id="SSF51735">
    <property type="entry name" value="NAD(P)-binding Rossmann-fold domains"/>
    <property type="match status" value="1"/>
</dbReference>
<dbReference type="Pfam" id="PF01370">
    <property type="entry name" value="Epimerase"/>
    <property type="match status" value="1"/>
</dbReference>
<evidence type="ECO:0000259" key="6">
    <source>
        <dbReference type="Pfam" id="PF01370"/>
    </source>
</evidence>
<reference evidence="8" key="1">
    <citation type="submission" date="2020-01" db="EMBL/GenBank/DDBJ databases">
        <title>Draft genome sequence of the Termite Coptotermes fromosanus.</title>
        <authorList>
            <person name="Itakura S."/>
            <person name="Yosikawa Y."/>
            <person name="Umezawa K."/>
        </authorList>
    </citation>
    <scope>NUCLEOTIDE SEQUENCE [LARGE SCALE GENOMIC DNA]</scope>
</reference>
<feature type="domain" description="NAD-dependent epimerase/dehydratase" evidence="6">
    <location>
        <begin position="61"/>
        <end position="273"/>
    </location>
</feature>
<sequence>MAALAVQLSVQAAKHHVGAAASVACLHATYSTDVKTIKNPSLSALKRGTGGRTSFNGIVATVFGATGFLGRYVCNRLGKIGTQLILPYRGDHYDALRLKLVGDLGQVLFVPYDLRDEESIRKSIQYSDVVINLVGRDWETRNFSFDDVHVKGAKTLARLAKEAGVEKFIHVSALNATSNPEPLIIKTGSKFLQSKYYGELAVKEEFPEAIVFRPSVIYGQEDRFLRTYTKFWRHQMRAVPLWHKGEKTVKQPVFVSDVAAGIVSAVKDRDAVGKTFQAVGPRRYHLGDLVDWIYAVMRKDRKWGYIRYDMRFDPTFLAKTWFTQNISPGWPVGLLHFEGLELQHTTDVVLPGVPTLLDLGVTLTKMEDQVPWELKPWRAGAYYDEELGEFEKPPPPKEVLV</sequence>
<comment type="caution">
    <text evidence="7">The sequence shown here is derived from an EMBL/GenBank/DDBJ whole genome shotgun (WGS) entry which is preliminary data.</text>
</comment>
<comment type="subunit">
    <text evidence="5">Complex I is composed of 45 different subunits. This a component of the hydrophobic protein fraction. Interacts with BLOC1S1. Interacts with SLC2A4. Interacts with CLOCK. Interacts with RAB5IF.</text>
</comment>
<evidence type="ECO:0000256" key="2">
    <source>
        <dbReference type="ARBA" id="ARBA00040720"/>
    </source>
</evidence>
<dbReference type="InterPro" id="IPR051207">
    <property type="entry name" value="ComplexI_NDUFA9_subunit"/>
</dbReference>